<dbReference type="Gene3D" id="1.10.1240.10">
    <property type="entry name" value="Methionine synthase domain"/>
    <property type="match status" value="1"/>
</dbReference>
<dbReference type="SUPFAM" id="SSF52242">
    <property type="entry name" value="Cobalamin (vitamin B12)-binding domain"/>
    <property type="match status" value="1"/>
</dbReference>
<dbReference type="InterPro" id="IPR003759">
    <property type="entry name" value="Cbl-bd_cap"/>
</dbReference>
<dbReference type="InterPro" id="IPR036594">
    <property type="entry name" value="Meth_synthase_dom"/>
</dbReference>
<dbReference type="Pfam" id="PF02607">
    <property type="entry name" value="B12-binding_2"/>
    <property type="match status" value="1"/>
</dbReference>
<dbReference type="AlphaFoldDB" id="A0A916LKS1"/>
<evidence type="ECO:0000313" key="2">
    <source>
        <dbReference type="EMBL" id="CUT05134.1"/>
    </source>
</evidence>
<evidence type="ECO:0000259" key="1">
    <source>
        <dbReference type="Pfam" id="PF02607"/>
    </source>
</evidence>
<accession>A0A916LKS1</accession>
<dbReference type="EMBL" id="CZVV01000149">
    <property type="protein sequence ID" value="CUT05134.1"/>
    <property type="molecule type" value="Genomic_DNA"/>
</dbReference>
<reference evidence="2 3" key="1">
    <citation type="submission" date="2015-11" db="EMBL/GenBank/DDBJ databases">
        <authorList>
            <person name="Varghese N."/>
        </authorList>
    </citation>
    <scope>NUCLEOTIDE SEQUENCE [LARGE SCALE GENOMIC DNA]</scope>
    <source>
        <strain evidence="2 3">JGI-25</strain>
    </source>
</reference>
<name>A0A916LKS1_KRYT1</name>
<gene>
    <name evidence="2" type="ORF">JGI25_01534</name>
</gene>
<dbReference type="GO" id="GO:0046872">
    <property type="term" value="F:metal ion binding"/>
    <property type="evidence" value="ECO:0007669"/>
    <property type="project" value="InterPro"/>
</dbReference>
<organism evidence="2 3">
    <name type="scientific">Kryptobacter tengchongensis</name>
    <dbReference type="NCBI Taxonomy" id="1643429"/>
    <lineage>
        <taxon>Bacteria</taxon>
        <taxon>Pseudomonadati</taxon>
        <taxon>Candidatus Kryptoniota</taxon>
        <taxon>Candidatus Kryptobacter</taxon>
    </lineage>
</organism>
<comment type="caution">
    <text evidence="2">The sequence shown here is derived from an EMBL/GenBank/DDBJ whole genome shotgun (WGS) entry which is preliminary data.</text>
</comment>
<proteinExistence type="predicted"/>
<protein>
    <submittedName>
        <fullName evidence="2">B12 binding domain-containing protein</fullName>
    </submittedName>
</protein>
<dbReference type="Gene3D" id="3.40.50.280">
    <property type="entry name" value="Cobalamin-binding domain"/>
    <property type="match status" value="1"/>
</dbReference>
<feature type="domain" description="B12-binding N-terminal" evidence="1">
    <location>
        <begin position="109"/>
        <end position="174"/>
    </location>
</feature>
<feature type="non-terminal residue" evidence="2">
    <location>
        <position position="1"/>
    </location>
</feature>
<evidence type="ECO:0000313" key="3">
    <source>
        <dbReference type="Proteomes" id="UP000243105"/>
    </source>
</evidence>
<dbReference type="Proteomes" id="UP000243105">
    <property type="component" value="Unassembled WGS sequence"/>
</dbReference>
<dbReference type="GO" id="GO:0031419">
    <property type="term" value="F:cobalamin binding"/>
    <property type="evidence" value="ECO:0007669"/>
    <property type="project" value="InterPro"/>
</dbReference>
<sequence length="305" mass="35446">EPCSLGKIIIPYIKFYSRLTFCAKMTIFCDTSDLNSVLNRCPKTHNPKRSSRNSRYYDINEFKKMLNKTLLYHQGLKISNIAALSERQLNQKINEIAKQDILKASFMKFISSIIEINIDEFEKLLAEAINSYGLEKIYEEILIPILEKIGLFWQSETICPGEEHIFVNIIREAIIKNEKQDIKRKKPLLFLLFLCENELHEVSLLLARYIIQKCGHKVIYLGQATPIQDIILLTRKLPNINYLLTSFVAPIDSKTLNEIIEALLSTQKPIMIIGRQVKNISFPKRRNLNIFTDIGEFKKFIYELA</sequence>
<dbReference type="InterPro" id="IPR036724">
    <property type="entry name" value="Cobalamin-bd_sf"/>
</dbReference>